<dbReference type="PANTHER" id="PTHR33303">
    <property type="entry name" value="CYTOPLASMIC PROTEIN-RELATED"/>
    <property type="match status" value="1"/>
</dbReference>
<evidence type="ECO:0000313" key="2">
    <source>
        <dbReference type="EMBL" id="SVA86668.1"/>
    </source>
</evidence>
<dbReference type="AlphaFoldDB" id="A0A381ZBK2"/>
<dbReference type="Pfam" id="PF13380">
    <property type="entry name" value="CoA_binding_2"/>
    <property type="match status" value="1"/>
</dbReference>
<sequence length="155" mass="17779">MDNNQIKDILKNSKTIAMIGVSSEKKGEDRKNLKRKPANVVMKYMQDFGYKVYPINPFAEGELINGEKVLSSLDKISETIDIVDVFRPSKEAPVIAKEAVEKKGKVLWLQYGIYHEEAEKIADKANIKFISNRCIKQEYQRIFLKSNPVFPVLKN</sequence>
<evidence type="ECO:0000259" key="1">
    <source>
        <dbReference type="SMART" id="SM00881"/>
    </source>
</evidence>
<dbReference type="InterPro" id="IPR036291">
    <property type="entry name" value="NAD(P)-bd_dom_sf"/>
</dbReference>
<feature type="domain" description="CoA-binding" evidence="1">
    <location>
        <begin position="10"/>
        <end position="113"/>
    </location>
</feature>
<name>A0A381ZBK2_9ZZZZ</name>
<dbReference type="EMBL" id="UINC01020696">
    <property type="protein sequence ID" value="SVA86668.1"/>
    <property type="molecule type" value="Genomic_DNA"/>
</dbReference>
<dbReference type="SMART" id="SM00881">
    <property type="entry name" value="CoA_binding"/>
    <property type="match status" value="1"/>
</dbReference>
<dbReference type="Gene3D" id="3.40.50.720">
    <property type="entry name" value="NAD(P)-binding Rossmann-like Domain"/>
    <property type="match status" value="1"/>
</dbReference>
<organism evidence="2">
    <name type="scientific">marine metagenome</name>
    <dbReference type="NCBI Taxonomy" id="408172"/>
    <lineage>
        <taxon>unclassified sequences</taxon>
        <taxon>metagenomes</taxon>
        <taxon>ecological metagenomes</taxon>
    </lineage>
</organism>
<protein>
    <recommendedName>
        <fullName evidence="1">CoA-binding domain-containing protein</fullName>
    </recommendedName>
</protein>
<dbReference type="SUPFAM" id="SSF51735">
    <property type="entry name" value="NAD(P)-binding Rossmann-fold domains"/>
    <property type="match status" value="1"/>
</dbReference>
<dbReference type="InterPro" id="IPR003781">
    <property type="entry name" value="CoA-bd"/>
</dbReference>
<proteinExistence type="predicted"/>
<dbReference type="PANTHER" id="PTHR33303:SF2">
    <property type="entry name" value="COA-BINDING DOMAIN-CONTAINING PROTEIN"/>
    <property type="match status" value="1"/>
</dbReference>
<reference evidence="2" key="1">
    <citation type="submission" date="2018-05" db="EMBL/GenBank/DDBJ databases">
        <authorList>
            <person name="Lanie J.A."/>
            <person name="Ng W.-L."/>
            <person name="Kazmierczak K.M."/>
            <person name="Andrzejewski T.M."/>
            <person name="Davidsen T.M."/>
            <person name="Wayne K.J."/>
            <person name="Tettelin H."/>
            <person name="Glass J.I."/>
            <person name="Rusch D."/>
            <person name="Podicherti R."/>
            <person name="Tsui H.-C.T."/>
            <person name="Winkler M.E."/>
        </authorList>
    </citation>
    <scope>NUCLEOTIDE SEQUENCE</scope>
</reference>
<gene>
    <name evidence="2" type="ORF">METZ01_LOCUS139522</name>
</gene>
<accession>A0A381ZBK2</accession>